<dbReference type="HOGENOM" id="CLU_2336614_0_0_1"/>
<protein>
    <submittedName>
        <fullName evidence="1">Uncharacterized protein</fullName>
    </submittedName>
</protein>
<dbReference type="Gramene" id="Bra039961.1">
    <property type="protein sequence ID" value="Bra039961.1-P"/>
    <property type="gene ID" value="Bra039961"/>
</dbReference>
<keyword evidence="2" id="KW-1185">Reference proteome</keyword>
<evidence type="ECO:0000313" key="2">
    <source>
        <dbReference type="Proteomes" id="UP000011750"/>
    </source>
</evidence>
<dbReference type="Proteomes" id="UP000011750">
    <property type="component" value="Chromosome A05"/>
</dbReference>
<reference evidence="1 2" key="2">
    <citation type="journal article" date="2018" name="Hortic Res">
        <title>Improved Brassica rapa reference genome by single-molecule sequencing and chromosome conformation capture technologies.</title>
        <authorList>
            <person name="Zhang L."/>
            <person name="Cai X."/>
            <person name="Wu J."/>
            <person name="Liu M."/>
            <person name="Grob S."/>
            <person name="Cheng F."/>
            <person name="Liang J."/>
            <person name="Cai C."/>
            <person name="Liu Z."/>
            <person name="Liu B."/>
            <person name="Wang F."/>
            <person name="Li S."/>
            <person name="Liu F."/>
            <person name="Li X."/>
            <person name="Cheng L."/>
            <person name="Yang W."/>
            <person name="Li M.H."/>
            <person name="Grossniklaus U."/>
            <person name="Zheng H."/>
            <person name="Wang X."/>
        </authorList>
    </citation>
    <scope>NUCLEOTIDE SEQUENCE [LARGE SCALE GENOMIC DNA]</scope>
    <source>
        <strain evidence="1 2">cv. Chiifu-401-42</strain>
    </source>
</reference>
<evidence type="ECO:0000313" key="1">
    <source>
        <dbReference type="EnsemblPlants" id="Bra039961.1-P"/>
    </source>
</evidence>
<reference evidence="1" key="3">
    <citation type="submission" date="2023-03" db="UniProtKB">
        <authorList>
            <consortium name="EnsemblPlants"/>
        </authorList>
    </citation>
    <scope>IDENTIFICATION</scope>
    <source>
        <strain evidence="1">cv. Chiifu-401-42</strain>
    </source>
</reference>
<dbReference type="EnsemblPlants" id="Bra039961.1">
    <property type="protein sequence ID" value="Bra039961.1-P"/>
    <property type="gene ID" value="Bra039961"/>
</dbReference>
<proteinExistence type="predicted"/>
<accession>M4FFT7</accession>
<name>M4FFT7_BRACM</name>
<organism evidence="1 2">
    <name type="scientific">Brassica campestris</name>
    <name type="common">Field mustard</name>
    <dbReference type="NCBI Taxonomy" id="3711"/>
    <lineage>
        <taxon>Eukaryota</taxon>
        <taxon>Viridiplantae</taxon>
        <taxon>Streptophyta</taxon>
        <taxon>Embryophyta</taxon>
        <taxon>Tracheophyta</taxon>
        <taxon>Spermatophyta</taxon>
        <taxon>Magnoliopsida</taxon>
        <taxon>eudicotyledons</taxon>
        <taxon>Gunneridae</taxon>
        <taxon>Pentapetalae</taxon>
        <taxon>rosids</taxon>
        <taxon>malvids</taxon>
        <taxon>Brassicales</taxon>
        <taxon>Brassicaceae</taxon>
        <taxon>Brassiceae</taxon>
        <taxon>Brassica</taxon>
    </lineage>
</organism>
<dbReference type="AlphaFoldDB" id="M4FFT7"/>
<reference evidence="1 2" key="1">
    <citation type="journal article" date="2011" name="Nat. Genet.">
        <title>The genome of the mesopolyploid crop species Brassica rapa.</title>
        <authorList>
            <consortium name="Brassica rapa Genome Sequencing Project Consortium"/>
            <person name="Wang X."/>
            <person name="Wang H."/>
            <person name="Wang J."/>
            <person name="Sun R."/>
            <person name="Wu J."/>
            <person name="Liu S."/>
            <person name="Bai Y."/>
            <person name="Mun J.H."/>
            <person name="Bancroft I."/>
            <person name="Cheng F."/>
            <person name="Huang S."/>
            <person name="Li X."/>
            <person name="Hua W."/>
            <person name="Wang J."/>
            <person name="Wang X."/>
            <person name="Freeling M."/>
            <person name="Pires J.C."/>
            <person name="Paterson A.H."/>
            <person name="Chalhoub B."/>
            <person name="Wang B."/>
            <person name="Hayward A."/>
            <person name="Sharpe A.G."/>
            <person name="Park B.S."/>
            <person name="Weisshaar B."/>
            <person name="Liu B."/>
            <person name="Li B."/>
            <person name="Liu B."/>
            <person name="Tong C."/>
            <person name="Song C."/>
            <person name="Duran C."/>
            <person name="Peng C."/>
            <person name="Geng C."/>
            <person name="Koh C."/>
            <person name="Lin C."/>
            <person name="Edwards D."/>
            <person name="Mu D."/>
            <person name="Shen D."/>
            <person name="Soumpourou E."/>
            <person name="Li F."/>
            <person name="Fraser F."/>
            <person name="Conant G."/>
            <person name="Lassalle G."/>
            <person name="King G.J."/>
            <person name="Bonnema G."/>
            <person name="Tang H."/>
            <person name="Wang H."/>
            <person name="Belcram H."/>
            <person name="Zhou H."/>
            <person name="Hirakawa H."/>
            <person name="Abe H."/>
            <person name="Guo H."/>
            <person name="Wang H."/>
            <person name="Jin H."/>
            <person name="Parkin I.A."/>
            <person name="Batley J."/>
            <person name="Kim J.S."/>
            <person name="Just J."/>
            <person name="Li J."/>
            <person name="Xu J."/>
            <person name="Deng J."/>
            <person name="Kim J.A."/>
            <person name="Li J."/>
            <person name="Yu J."/>
            <person name="Meng J."/>
            <person name="Wang J."/>
            <person name="Min J."/>
            <person name="Poulain J."/>
            <person name="Wang J."/>
            <person name="Hatakeyama K."/>
            <person name="Wu K."/>
            <person name="Wang L."/>
            <person name="Fang L."/>
            <person name="Trick M."/>
            <person name="Links M.G."/>
            <person name="Zhao M."/>
            <person name="Jin M."/>
            <person name="Ramchiary N."/>
            <person name="Drou N."/>
            <person name="Berkman P.J."/>
            <person name="Cai Q."/>
            <person name="Huang Q."/>
            <person name="Li R."/>
            <person name="Tabata S."/>
            <person name="Cheng S."/>
            <person name="Zhang S."/>
            <person name="Zhang S."/>
            <person name="Huang S."/>
            <person name="Sato S."/>
            <person name="Sun S."/>
            <person name="Kwon S.J."/>
            <person name="Choi S.R."/>
            <person name="Lee T.H."/>
            <person name="Fan W."/>
            <person name="Zhao X."/>
            <person name="Tan X."/>
            <person name="Xu X."/>
            <person name="Wang Y."/>
            <person name="Qiu Y."/>
            <person name="Yin Y."/>
            <person name="Li Y."/>
            <person name="Du Y."/>
            <person name="Liao Y."/>
            <person name="Lim Y."/>
            <person name="Narusaka Y."/>
            <person name="Wang Y."/>
            <person name="Wang Z."/>
            <person name="Li Z."/>
            <person name="Wang Z."/>
            <person name="Xiong Z."/>
            <person name="Zhang Z."/>
        </authorList>
    </citation>
    <scope>NUCLEOTIDE SEQUENCE [LARGE SCALE GENOMIC DNA]</scope>
    <source>
        <strain evidence="1 2">cv. Chiifu-401-42</strain>
    </source>
</reference>
<sequence>MGNASPSSLDDDWSTFINQKIVIAGDLIVFLHFDFGNHCVRTSAVVSDPITKTYSGFIRDHETIPSKLMKMKRNATEVSAPGRRVKVEAVAEAVGLAA</sequence>
<dbReference type="STRING" id="51351.M4FFT7"/>
<dbReference type="InParanoid" id="M4FFT7"/>